<sequence>MDIKQDDARQRLLDAALKIFMTKGYAAASVSEIVQAAGVTKPMLYYYFKNKEGIYTELMMLSFREFDAMLARYSEPKSPIKDTLMNMFNELMVLQDERMDYVRLIYAMVYGPAQGAPAVDFEVFHTRMAAKIAEMIQAGIERGEFEPVDVADFSTLLISVLFFCMDSRVIDCAVSMSAEDMSRIIGKVFSKILIK</sequence>
<name>A0A4R1K947_9BACT</name>
<evidence type="ECO:0000259" key="5">
    <source>
        <dbReference type="PROSITE" id="PS50977"/>
    </source>
</evidence>
<dbReference type="PRINTS" id="PR00455">
    <property type="entry name" value="HTHTETR"/>
</dbReference>
<keyword evidence="1" id="KW-0805">Transcription regulation</keyword>
<dbReference type="Gene3D" id="1.10.357.10">
    <property type="entry name" value="Tetracycline Repressor, domain 2"/>
    <property type="match status" value="1"/>
</dbReference>
<comment type="caution">
    <text evidence="6">The sequence shown here is derived from an EMBL/GenBank/DDBJ whole genome shotgun (WGS) entry which is preliminary data.</text>
</comment>
<dbReference type="GO" id="GO:0003700">
    <property type="term" value="F:DNA-binding transcription factor activity"/>
    <property type="evidence" value="ECO:0007669"/>
    <property type="project" value="TreeGrafter"/>
</dbReference>
<dbReference type="InterPro" id="IPR050109">
    <property type="entry name" value="HTH-type_TetR-like_transc_reg"/>
</dbReference>
<dbReference type="Pfam" id="PF00440">
    <property type="entry name" value="TetR_N"/>
    <property type="match status" value="1"/>
</dbReference>
<dbReference type="EMBL" id="SMGG01000004">
    <property type="protein sequence ID" value="TCK60892.1"/>
    <property type="molecule type" value="Genomic_DNA"/>
</dbReference>
<organism evidence="6 7">
    <name type="scientific">Seleniivibrio woodruffii</name>
    <dbReference type="NCBI Taxonomy" id="1078050"/>
    <lineage>
        <taxon>Bacteria</taxon>
        <taxon>Pseudomonadati</taxon>
        <taxon>Deferribacterota</taxon>
        <taxon>Deferribacteres</taxon>
        <taxon>Deferribacterales</taxon>
        <taxon>Geovibrionaceae</taxon>
        <taxon>Seleniivibrio</taxon>
    </lineage>
</organism>
<evidence type="ECO:0000313" key="7">
    <source>
        <dbReference type="Proteomes" id="UP000294614"/>
    </source>
</evidence>
<proteinExistence type="predicted"/>
<gene>
    <name evidence="6" type="ORF">C8D98_1771</name>
</gene>
<keyword evidence="7" id="KW-1185">Reference proteome</keyword>
<evidence type="ECO:0000256" key="4">
    <source>
        <dbReference type="PROSITE-ProRule" id="PRU00335"/>
    </source>
</evidence>
<evidence type="ECO:0000313" key="6">
    <source>
        <dbReference type="EMBL" id="TCK60892.1"/>
    </source>
</evidence>
<dbReference type="PANTHER" id="PTHR30055:SF234">
    <property type="entry name" value="HTH-TYPE TRANSCRIPTIONAL REGULATOR BETI"/>
    <property type="match status" value="1"/>
</dbReference>
<dbReference type="PROSITE" id="PS01081">
    <property type="entry name" value="HTH_TETR_1"/>
    <property type="match status" value="1"/>
</dbReference>
<feature type="DNA-binding region" description="H-T-H motif" evidence="4">
    <location>
        <begin position="29"/>
        <end position="48"/>
    </location>
</feature>
<evidence type="ECO:0000256" key="3">
    <source>
        <dbReference type="ARBA" id="ARBA00023163"/>
    </source>
</evidence>
<dbReference type="RefSeq" id="WP_132873753.1">
    <property type="nucleotide sequence ID" value="NZ_JAJUHT010000001.1"/>
</dbReference>
<keyword evidence="2 4" id="KW-0238">DNA-binding</keyword>
<dbReference type="SUPFAM" id="SSF46689">
    <property type="entry name" value="Homeodomain-like"/>
    <property type="match status" value="1"/>
</dbReference>
<reference evidence="6 7" key="1">
    <citation type="submission" date="2019-03" db="EMBL/GenBank/DDBJ databases">
        <title>Genomic Encyclopedia of Type Strains, Phase IV (KMG-IV): sequencing the most valuable type-strain genomes for metagenomic binning, comparative biology and taxonomic classification.</title>
        <authorList>
            <person name="Goeker M."/>
        </authorList>
    </citation>
    <scope>NUCLEOTIDE SEQUENCE [LARGE SCALE GENOMIC DNA]</scope>
    <source>
        <strain evidence="6 7">DSM 24984</strain>
    </source>
</reference>
<dbReference type="AlphaFoldDB" id="A0A4R1K947"/>
<dbReference type="PROSITE" id="PS50977">
    <property type="entry name" value="HTH_TETR_2"/>
    <property type="match status" value="1"/>
</dbReference>
<protein>
    <submittedName>
        <fullName evidence="6">TetR family transcriptional regulator</fullName>
    </submittedName>
</protein>
<evidence type="ECO:0000256" key="1">
    <source>
        <dbReference type="ARBA" id="ARBA00023015"/>
    </source>
</evidence>
<dbReference type="SUPFAM" id="SSF48498">
    <property type="entry name" value="Tetracyclin repressor-like, C-terminal domain"/>
    <property type="match status" value="1"/>
</dbReference>
<evidence type="ECO:0000256" key="2">
    <source>
        <dbReference type="ARBA" id="ARBA00023125"/>
    </source>
</evidence>
<dbReference type="PANTHER" id="PTHR30055">
    <property type="entry name" value="HTH-TYPE TRANSCRIPTIONAL REGULATOR RUTR"/>
    <property type="match status" value="1"/>
</dbReference>
<dbReference type="InterPro" id="IPR036271">
    <property type="entry name" value="Tet_transcr_reg_TetR-rel_C_sf"/>
</dbReference>
<dbReference type="OrthoDB" id="9809994at2"/>
<dbReference type="InterPro" id="IPR001647">
    <property type="entry name" value="HTH_TetR"/>
</dbReference>
<keyword evidence="3" id="KW-0804">Transcription</keyword>
<dbReference type="InterPro" id="IPR009057">
    <property type="entry name" value="Homeodomain-like_sf"/>
</dbReference>
<feature type="domain" description="HTH tetR-type" evidence="5">
    <location>
        <begin position="6"/>
        <end position="66"/>
    </location>
</feature>
<accession>A0A4R1K947</accession>
<dbReference type="GO" id="GO:0000976">
    <property type="term" value="F:transcription cis-regulatory region binding"/>
    <property type="evidence" value="ECO:0007669"/>
    <property type="project" value="TreeGrafter"/>
</dbReference>
<dbReference type="Proteomes" id="UP000294614">
    <property type="component" value="Unassembled WGS sequence"/>
</dbReference>
<dbReference type="InterPro" id="IPR023772">
    <property type="entry name" value="DNA-bd_HTH_TetR-type_CS"/>
</dbReference>